<keyword evidence="4 6" id="KW-0808">Transferase</keyword>
<dbReference type="NCBIfam" id="TIGR00138">
    <property type="entry name" value="rsmG_gidB"/>
    <property type="match status" value="1"/>
</dbReference>
<dbReference type="CDD" id="cd02440">
    <property type="entry name" value="AdoMet_MTases"/>
    <property type="match status" value="1"/>
</dbReference>
<dbReference type="AlphaFoldDB" id="A0A1F4Q0V4"/>
<reference evidence="7 8" key="1">
    <citation type="journal article" date="2016" name="Nat. Commun.">
        <title>Thousands of microbial genomes shed light on interconnected biogeochemical processes in an aquifer system.</title>
        <authorList>
            <person name="Anantharaman K."/>
            <person name="Brown C.T."/>
            <person name="Hug L.A."/>
            <person name="Sharon I."/>
            <person name="Castelle C.J."/>
            <person name="Probst A.J."/>
            <person name="Thomas B.C."/>
            <person name="Singh A."/>
            <person name="Wilkins M.J."/>
            <person name="Karaoz U."/>
            <person name="Brodie E.L."/>
            <person name="Williams K.H."/>
            <person name="Hubbard S.S."/>
            <person name="Banfield J.F."/>
        </authorList>
    </citation>
    <scope>NUCLEOTIDE SEQUENCE [LARGE SCALE GENOMIC DNA]</scope>
</reference>
<evidence type="ECO:0000256" key="2">
    <source>
        <dbReference type="ARBA" id="ARBA00022552"/>
    </source>
</evidence>
<dbReference type="EMBL" id="METM01000024">
    <property type="protein sequence ID" value="OGB89500.1"/>
    <property type="molecule type" value="Genomic_DNA"/>
</dbReference>
<dbReference type="GO" id="GO:0005829">
    <property type="term" value="C:cytosol"/>
    <property type="evidence" value="ECO:0007669"/>
    <property type="project" value="TreeGrafter"/>
</dbReference>
<name>A0A1F4Q0V4_UNCSA</name>
<feature type="binding site" evidence="6">
    <location>
        <position position="56"/>
    </location>
    <ligand>
        <name>S-adenosyl-L-methionine</name>
        <dbReference type="ChEBI" id="CHEBI:59789"/>
    </ligand>
</feature>
<sequence length="185" mass="20591">MDKLFNLYLQELIEWNKKFNLTAVTDPAEIRVRHFEDSLSVLEAIDLSDQRVVDIGPGAGFPGLPLKIVRPGIKLTLVEATRKKIEFLRHLVEVLNLADVEIIWGRAEEVQKDKRYAGQFDVALARAVAKLPILVKYALPFLKPGGLFVAQKQAEVRSELGGLPAEVKTVKVGGALRSLVVIRKT</sequence>
<dbReference type="PIRSF" id="PIRSF003078">
    <property type="entry name" value="GidB"/>
    <property type="match status" value="1"/>
</dbReference>
<evidence type="ECO:0000256" key="1">
    <source>
        <dbReference type="ARBA" id="ARBA00022490"/>
    </source>
</evidence>
<dbReference type="SUPFAM" id="SSF53335">
    <property type="entry name" value="S-adenosyl-L-methionine-dependent methyltransferases"/>
    <property type="match status" value="1"/>
</dbReference>
<evidence type="ECO:0000313" key="8">
    <source>
        <dbReference type="Proteomes" id="UP000178724"/>
    </source>
</evidence>
<dbReference type="GO" id="GO:0070043">
    <property type="term" value="F:rRNA (guanine-N7-)-methyltransferase activity"/>
    <property type="evidence" value="ECO:0007669"/>
    <property type="project" value="UniProtKB-UniRule"/>
</dbReference>
<protein>
    <recommendedName>
        <fullName evidence="6">Ribosomal RNA small subunit methyltransferase G</fullName>
        <ecNumber evidence="6">2.1.1.-</ecNumber>
    </recommendedName>
    <alternativeName>
        <fullName evidence="6">16S rRNA 7-methylguanosine methyltransferase</fullName>
        <shortName evidence="6">16S rRNA m7G methyltransferase</shortName>
    </alternativeName>
</protein>
<dbReference type="HAMAP" id="MF_00074">
    <property type="entry name" value="16SrRNA_methyltr_G"/>
    <property type="match status" value="1"/>
</dbReference>
<organism evidence="7 8">
    <name type="scientific">candidate division WOR-1 bacterium RIFCSPHIGHO2_01_FULL_53_15</name>
    <dbReference type="NCBI Taxonomy" id="1802564"/>
    <lineage>
        <taxon>Bacteria</taxon>
        <taxon>Bacillati</taxon>
        <taxon>Saganbacteria</taxon>
    </lineage>
</organism>
<dbReference type="Gene3D" id="3.40.50.150">
    <property type="entry name" value="Vaccinia Virus protein VP39"/>
    <property type="match status" value="1"/>
</dbReference>
<evidence type="ECO:0000256" key="5">
    <source>
        <dbReference type="ARBA" id="ARBA00022691"/>
    </source>
</evidence>
<dbReference type="PANTHER" id="PTHR31760:SF0">
    <property type="entry name" value="S-ADENOSYL-L-METHIONINE-DEPENDENT METHYLTRANSFERASES SUPERFAMILY PROTEIN"/>
    <property type="match status" value="1"/>
</dbReference>
<evidence type="ECO:0000256" key="6">
    <source>
        <dbReference type="HAMAP-Rule" id="MF_00074"/>
    </source>
</evidence>
<comment type="subcellular location">
    <subcellularLocation>
        <location evidence="6">Cytoplasm</location>
    </subcellularLocation>
</comment>
<evidence type="ECO:0000256" key="3">
    <source>
        <dbReference type="ARBA" id="ARBA00022603"/>
    </source>
</evidence>
<dbReference type="InterPro" id="IPR029063">
    <property type="entry name" value="SAM-dependent_MTases_sf"/>
</dbReference>
<dbReference type="EC" id="2.1.1.-" evidence="6"/>
<feature type="binding site" evidence="6">
    <location>
        <position position="126"/>
    </location>
    <ligand>
        <name>S-adenosyl-L-methionine</name>
        <dbReference type="ChEBI" id="CHEBI:59789"/>
    </ligand>
</feature>
<feature type="binding site" evidence="6">
    <location>
        <begin position="107"/>
        <end position="108"/>
    </location>
    <ligand>
        <name>S-adenosyl-L-methionine</name>
        <dbReference type="ChEBI" id="CHEBI:59789"/>
    </ligand>
</feature>
<keyword evidence="5 6" id="KW-0949">S-adenosyl-L-methionine</keyword>
<dbReference type="Proteomes" id="UP000178724">
    <property type="component" value="Unassembled WGS sequence"/>
</dbReference>
<dbReference type="PANTHER" id="PTHR31760">
    <property type="entry name" value="S-ADENOSYL-L-METHIONINE-DEPENDENT METHYLTRANSFERASES SUPERFAMILY PROTEIN"/>
    <property type="match status" value="1"/>
</dbReference>
<evidence type="ECO:0000256" key="4">
    <source>
        <dbReference type="ARBA" id="ARBA00022679"/>
    </source>
</evidence>
<keyword evidence="3 6" id="KW-0489">Methyltransferase</keyword>
<dbReference type="InterPro" id="IPR003682">
    <property type="entry name" value="rRNA_ssu_MeTfrase_G"/>
</dbReference>
<proteinExistence type="inferred from homology"/>
<keyword evidence="1 6" id="KW-0963">Cytoplasm</keyword>
<evidence type="ECO:0000313" key="7">
    <source>
        <dbReference type="EMBL" id="OGB89500.1"/>
    </source>
</evidence>
<accession>A0A1F4Q0V4</accession>
<gene>
    <name evidence="6" type="primary">rsmG</name>
    <name evidence="7" type="ORF">A2625_01110</name>
</gene>
<comment type="similarity">
    <text evidence="6">Belongs to the methyltransferase superfamily. RNA methyltransferase RsmG family.</text>
</comment>
<keyword evidence="2 6" id="KW-0698">rRNA processing</keyword>
<dbReference type="Pfam" id="PF02527">
    <property type="entry name" value="GidB"/>
    <property type="match status" value="1"/>
</dbReference>
<comment type="function">
    <text evidence="6">Specifically methylates the N7 position of a guanine in 16S rRNA.</text>
</comment>
<feature type="binding site" evidence="6">
    <location>
        <position position="61"/>
    </location>
    <ligand>
        <name>S-adenosyl-L-methionine</name>
        <dbReference type="ChEBI" id="CHEBI:59789"/>
    </ligand>
</feature>
<feature type="binding site" evidence="6">
    <location>
        <begin position="79"/>
        <end position="81"/>
    </location>
    <ligand>
        <name>S-adenosyl-L-methionine</name>
        <dbReference type="ChEBI" id="CHEBI:59789"/>
    </ligand>
</feature>
<comment type="caution">
    <text evidence="7">The sequence shown here is derived from an EMBL/GenBank/DDBJ whole genome shotgun (WGS) entry which is preliminary data.</text>
</comment>